<dbReference type="GO" id="GO:0005794">
    <property type="term" value="C:Golgi apparatus"/>
    <property type="evidence" value="ECO:0007669"/>
    <property type="project" value="TreeGrafter"/>
</dbReference>
<dbReference type="PROSITE" id="PS51380">
    <property type="entry name" value="EXS"/>
    <property type="match status" value="1"/>
</dbReference>
<evidence type="ECO:0000256" key="5">
    <source>
        <dbReference type="ARBA" id="ARBA00023136"/>
    </source>
</evidence>
<reference evidence="10 11" key="1">
    <citation type="submission" date="2016-09" db="EMBL/GenBank/DDBJ databases">
        <title>Aspergillus awamori IFM 58123T.</title>
        <authorList>
            <person name="Kusuya Y."/>
            <person name="Shimizu M."/>
            <person name="Takahashi H."/>
            <person name="Yaguchi T."/>
        </authorList>
    </citation>
    <scope>NUCLEOTIDE SEQUENCE [LARGE SCALE GENOMIC DNA]</scope>
    <source>
        <strain evidence="10 11">IFM 58123</strain>
    </source>
</reference>
<feature type="transmembrane region" description="Helical" evidence="7">
    <location>
        <begin position="943"/>
        <end position="965"/>
    </location>
</feature>
<protein>
    <submittedName>
        <fullName evidence="10">Protein SYG1 homolog</fullName>
    </submittedName>
</protein>
<dbReference type="PANTHER" id="PTHR10783">
    <property type="entry name" value="XENOTROPIC AND POLYTROPIC RETROVIRUS RECEPTOR 1-RELATED"/>
    <property type="match status" value="1"/>
</dbReference>
<dbReference type="GO" id="GO:0006817">
    <property type="term" value="P:phosphate ion transport"/>
    <property type="evidence" value="ECO:0007669"/>
    <property type="project" value="TreeGrafter"/>
</dbReference>
<dbReference type="InterPro" id="IPR022234">
    <property type="entry name" value="DUF3759"/>
</dbReference>
<dbReference type="EMBL" id="BDHI01000001">
    <property type="protein sequence ID" value="GCB17404.1"/>
    <property type="molecule type" value="Genomic_DNA"/>
</dbReference>
<feature type="compositionally biased region" description="Basic and acidic residues" evidence="6">
    <location>
        <begin position="380"/>
        <end position="392"/>
    </location>
</feature>
<feature type="region of interest" description="Disordered" evidence="6">
    <location>
        <begin position="494"/>
        <end position="529"/>
    </location>
</feature>
<dbReference type="PANTHER" id="PTHR10783:SF103">
    <property type="entry name" value="SOLUTE CARRIER FAMILY 53 MEMBER 1"/>
    <property type="match status" value="1"/>
</dbReference>
<keyword evidence="5 7" id="KW-0472">Membrane</keyword>
<feature type="region of interest" description="Disordered" evidence="6">
    <location>
        <begin position="178"/>
        <end position="392"/>
    </location>
</feature>
<dbReference type="InterPro" id="IPR004331">
    <property type="entry name" value="SPX_dom"/>
</dbReference>
<evidence type="ECO:0000256" key="2">
    <source>
        <dbReference type="ARBA" id="ARBA00009665"/>
    </source>
</evidence>
<feature type="compositionally biased region" description="Basic and acidic residues" evidence="6">
    <location>
        <begin position="505"/>
        <end position="521"/>
    </location>
</feature>
<dbReference type="Pfam" id="PF12585">
    <property type="entry name" value="DUF3759"/>
    <property type="match status" value="1"/>
</dbReference>
<feature type="transmembrane region" description="Helical" evidence="7">
    <location>
        <begin position="750"/>
        <end position="769"/>
    </location>
</feature>
<dbReference type="GO" id="GO:0005886">
    <property type="term" value="C:plasma membrane"/>
    <property type="evidence" value="ECO:0007669"/>
    <property type="project" value="TreeGrafter"/>
</dbReference>
<comment type="caution">
    <text evidence="10">The sequence shown here is derived from an EMBL/GenBank/DDBJ whole genome shotgun (WGS) entry which is preliminary data.</text>
</comment>
<feature type="region of interest" description="Disordered" evidence="6">
    <location>
        <begin position="1072"/>
        <end position="1129"/>
    </location>
</feature>
<comment type="similarity">
    <text evidence="2">Belongs to the SYG1 (TC 2.A.94) family.</text>
</comment>
<evidence type="ECO:0000313" key="10">
    <source>
        <dbReference type="EMBL" id="GCB17404.1"/>
    </source>
</evidence>
<dbReference type="Proteomes" id="UP000286921">
    <property type="component" value="Unassembled WGS sequence"/>
</dbReference>
<feature type="transmembrane region" description="Helical" evidence="7">
    <location>
        <begin position="873"/>
        <end position="889"/>
    </location>
</feature>
<keyword evidence="4 7" id="KW-1133">Transmembrane helix</keyword>
<dbReference type="GO" id="GO:0000822">
    <property type="term" value="F:inositol hexakisphosphate binding"/>
    <property type="evidence" value="ECO:0007669"/>
    <property type="project" value="TreeGrafter"/>
</dbReference>
<gene>
    <name evidence="10" type="ORF">AAWM_00289</name>
</gene>
<feature type="region of interest" description="Disordered" evidence="6">
    <location>
        <begin position="1026"/>
        <end position="1058"/>
    </location>
</feature>
<feature type="domain" description="SPX" evidence="9">
    <location>
        <begin position="307"/>
        <end position="582"/>
    </location>
</feature>
<dbReference type="GO" id="GO:0016036">
    <property type="term" value="P:cellular response to phosphate starvation"/>
    <property type="evidence" value="ECO:0007669"/>
    <property type="project" value="TreeGrafter"/>
</dbReference>
<evidence type="ECO:0000256" key="7">
    <source>
        <dbReference type="SAM" id="Phobius"/>
    </source>
</evidence>
<dbReference type="InterPro" id="IPR004342">
    <property type="entry name" value="EXS_C"/>
</dbReference>
<keyword evidence="11" id="KW-1185">Reference proteome</keyword>
<dbReference type="Pfam" id="PF03124">
    <property type="entry name" value="EXS"/>
    <property type="match status" value="1"/>
</dbReference>
<dbReference type="PROSITE" id="PS51382">
    <property type="entry name" value="SPX"/>
    <property type="match status" value="1"/>
</dbReference>
<dbReference type="Pfam" id="PF03105">
    <property type="entry name" value="SPX"/>
    <property type="match status" value="1"/>
</dbReference>
<dbReference type="STRING" id="105351.A0A401KDJ6"/>
<comment type="subcellular location">
    <subcellularLocation>
        <location evidence="1">Membrane</location>
        <topology evidence="1">Multi-pass membrane protein</topology>
    </subcellularLocation>
</comment>
<feature type="compositionally biased region" description="Low complexity" evidence="6">
    <location>
        <begin position="235"/>
        <end position="255"/>
    </location>
</feature>
<evidence type="ECO:0000256" key="4">
    <source>
        <dbReference type="ARBA" id="ARBA00022989"/>
    </source>
</evidence>
<proteinExistence type="inferred from homology"/>
<feature type="compositionally biased region" description="Basic and acidic residues" evidence="6">
    <location>
        <begin position="302"/>
        <end position="316"/>
    </location>
</feature>
<evidence type="ECO:0000256" key="6">
    <source>
        <dbReference type="SAM" id="MobiDB-lite"/>
    </source>
</evidence>
<evidence type="ECO:0000259" key="8">
    <source>
        <dbReference type="PROSITE" id="PS51380"/>
    </source>
</evidence>
<feature type="compositionally biased region" description="Acidic residues" evidence="6">
    <location>
        <begin position="1096"/>
        <end position="1106"/>
    </location>
</feature>
<feature type="domain" description="EXS" evidence="8">
    <location>
        <begin position="832"/>
        <end position="1026"/>
    </location>
</feature>
<feature type="compositionally biased region" description="Basic and acidic residues" evidence="6">
    <location>
        <begin position="202"/>
        <end position="212"/>
    </location>
</feature>
<feature type="compositionally biased region" description="Polar residues" evidence="6">
    <location>
        <begin position="356"/>
        <end position="365"/>
    </location>
</feature>
<feature type="compositionally biased region" description="Polar residues" evidence="6">
    <location>
        <begin position="184"/>
        <end position="201"/>
    </location>
</feature>
<feature type="transmembrane region" description="Helical" evidence="7">
    <location>
        <begin position="638"/>
        <end position="659"/>
    </location>
</feature>
<dbReference type="AlphaFoldDB" id="A0A401KDJ6"/>
<feature type="transmembrane region" description="Helical" evidence="7">
    <location>
        <begin position="680"/>
        <end position="701"/>
    </location>
</feature>
<feature type="transmembrane region" description="Helical" evidence="7">
    <location>
        <begin position="721"/>
        <end position="743"/>
    </location>
</feature>
<dbReference type="CDD" id="cd14475">
    <property type="entry name" value="SPX_SYG1_like"/>
    <property type="match status" value="1"/>
</dbReference>
<evidence type="ECO:0000313" key="11">
    <source>
        <dbReference type="Proteomes" id="UP000286921"/>
    </source>
</evidence>
<evidence type="ECO:0000256" key="1">
    <source>
        <dbReference type="ARBA" id="ARBA00004141"/>
    </source>
</evidence>
<evidence type="ECO:0000259" key="9">
    <source>
        <dbReference type="PROSITE" id="PS51382"/>
    </source>
</evidence>
<evidence type="ECO:0000256" key="3">
    <source>
        <dbReference type="ARBA" id="ARBA00022692"/>
    </source>
</evidence>
<sequence length="1129" mass="128554">MAWGWDQSDDAHRQVYENKHEGHLSHELLAGAASFAGMKAWEDHQRKQGKTVSHAFAKEALAAVVGAEVDKLAETKGMDEVDKIKAREHAKKNAHHMYEEHYERQHGAPEFDPGRFPPPDRFEGRRGGWIPPVQESSRIINALTVGKGLLYAWMQGVREATGASPTWVSNVTGKKKVKAISRALQKTTRSPSHPSLQQHNASAHDDQHDRSAGSDGPSPFRRSSSRVDSNDPSHIPSTPIRSTGPTPRSPRSGSSRSERQPLRVPGSRFSGVVGSYGSIVPSPPLNAASSDVASLRLPDPAIDPKQDDYSTERDTEQPSIPETPSPVMSRHASTRTATKGMVHRSPATPQKDNKRNTISGPTNRRGSLLQRVLSYPEWESPEKRGADESSEFEKRQDEFFAFLDGELTKIESFYQMKEQEAAERLKVLRHQLHIMRDQRTQEVLGAKLARPEKEGTQKSHTFGPLGGLAGFGIRGALTGRHFGKNSKALAELGTPSAALQGQDQDPDRTVTRRDFIRRPEDPTNSDVSYRSAKRKLKHALQEYYRGVELLKAYAYLNRTAFRKINKKYDKTTNARPAQRYMSEKVNKSWFVQSEVTENLLSAAEDLYARYFERGNRKIAASKLRHTINKAGDYSPCTFRAGVLLMGGVLFAAQSLVYAVQNLRNRDGDVKTHTSYLLQIYAGYFLVVLHFLLFCLDCMVWTRAKINYVFVFEYDTRHALDWRQLTELPSFFFFLLGLFMWLNFMSINSMYIYWPVVLIGLTTIILFLPARTLYHRSRKWWAYSNWRLLLAGFYPVEFRDFFLGDMYCSQTYAMGNIALFFCLYAHHWGDPPQCNSSHSRLLGFFSCLPGIWRALQCLRRYADTRNVFPHLLNFGKYTFTILYYVTLSLYRINKVERFQATFITFALLNAVYVSVWDLVMDWSLGNAYAKRPLLRDALAFRQAWVYYVAMVIDVIVRFNWIFYAIFTRDLQHSALLSFFVALSEVCRRGIWTIFRVENEHCTNVLLFRASRDVPLPYQVSLPPTQVDQQADGVPLEEQQPQAHDVEHGTPSTPGMSVRNRGLSRVGSLLASAHAQDFQRKKRPGQDPGDQPLRGSEDTPDDSTDDEYHDGRASLDDDVIMEELPFHEERN</sequence>
<accession>A0A401KDJ6</accession>
<keyword evidence="3 7" id="KW-0812">Transmembrane</keyword>
<organism evidence="10 11">
    <name type="scientific">Aspergillus awamori</name>
    <name type="common">Black koji mold</name>
    <dbReference type="NCBI Taxonomy" id="105351"/>
    <lineage>
        <taxon>Eukaryota</taxon>
        <taxon>Fungi</taxon>
        <taxon>Dikarya</taxon>
        <taxon>Ascomycota</taxon>
        <taxon>Pezizomycotina</taxon>
        <taxon>Eurotiomycetes</taxon>
        <taxon>Eurotiomycetidae</taxon>
        <taxon>Eurotiales</taxon>
        <taxon>Aspergillaceae</taxon>
        <taxon>Aspergillus</taxon>
    </lineage>
</organism>
<name>A0A401KDJ6_ASPAW</name>
<feature type="transmembrane region" description="Helical" evidence="7">
    <location>
        <begin position="901"/>
        <end position="923"/>
    </location>
</feature>